<evidence type="ECO:0000256" key="8">
    <source>
        <dbReference type="ARBA" id="ARBA00023004"/>
    </source>
</evidence>
<comment type="similarity">
    <text evidence="14">Belongs to the peroxidase family.</text>
</comment>
<evidence type="ECO:0000259" key="16">
    <source>
        <dbReference type="PROSITE" id="PS50873"/>
    </source>
</evidence>
<dbReference type="PRINTS" id="PR00461">
    <property type="entry name" value="PLPEROXIDASE"/>
</dbReference>
<evidence type="ECO:0000256" key="3">
    <source>
        <dbReference type="ARBA" id="ARBA00022559"/>
    </source>
</evidence>
<dbReference type="PROSITE" id="PS00436">
    <property type="entry name" value="PEROXIDASE_2"/>
    <property type="match status" value="1"/>
</dbReference>
<evidence type="ECO:0000256" key="10">
    <source>
        <dbReference type="PIRSR" id="PIRSR600823-1"/>
    </source>
</evidence>
<accession>A0AAV9A8M8</accession>
<keyword evidence="7" id="KW-0560">Oxidoreductase</keyword>
<dbReference type="Proteomes" id="UP001179952">
    <property type="component" value="Unassembled WGS sequence"/>
</dbReference>
<comment type="cofactor">
    <cofactor evidence="2">
        <name>heme b</name>
        <dbReference type="ChEBI" id="CHEBI:60344"/>
    </cofactor>
</comment>
<keyword evidence="6 11" id="KW-0106">Calcium</keyword>
<dbReference type="GO" id="GO:0042744">
    <property type="term" value="P:hydrogen peroxide catabolic process"/>
    <property type="evidence" value="ECO:0007669"/>
    <property type="project" value="UniProtKB-KW"/>
</dbReference>
<keyword evidence="9" id="KW-0376">Hydrogen peroxide</keyword>
<keyword evidence="13" id="KW-1015">Disulfide bond</keyword>
<gene>
    <name evidence="17" type="ORF">QJS04_geneDACA002304</name>
</gene>
<comment type="caution">
    <text evidence="17">The sequence shown here is derived from an EMBL/GenBank/DDBJ whole genome shotgun (WGS) entry which is preliminary data.</text>
</comment>
<keyword evidence="8" id="KW-0408">Iron</keyword>
<evidence type="ECO:0000256" key="7">
    <source>
        <dbReference type="ARBA" id="ARBA00023002"/>
    </source>
</evidence>
<feature type="domain" description="Plant heme peroxidase family profile" evidence="16">
    <location>
        <begin position="75"/>
        <end position="185"/>
    </location>
</feature>
<evidence type="ECO:0000256" key="15">
    <source>
        <dbReference type="SAM" id="MobiDB-lite"/>
    </source>
</evidence>
<protein>
    <submittedName>
        <fullName evidence="17">Peroxidase 48</fullName>
    </submittedName>
</protein>
<feature type="disulfide bond" evidence="13">
    <location>
        <begin position="118"/>
        <end position="123"/>
    </location>
</feature>
<feature type="compositionally biased region" description="Pro residues" evidence="15">
    <location>
        <begin position="37"/>
        <end position="47"/>
    </location>
</feature>
<evidence type="ECO:0000256" key="1">
    <source>
        <dbReference type="ARBA" id="ARBA00000189"/>
    </source>
</evidence>
<feature type="disulfide bond" evidence="13">
    <location>
        <begin position="85"/>
        <end position="164"/>
    </location>
</feature>
<feature type="binding site" evidence="11">
    <location>
        <position position="126"/>
    </location>
    <ligand>
        <name>Ca(2+)</name>
        <dbReference type="ChEBI" id="CHEBI:29108"/>
        <label>1</label>
    </ligand>
</feature>
<organism evidence="17 18">
    <name type="scientific">Acorus gramineus</name>
    <name type="common">Dwarf sweet flag</name>
    <dbReference type="NCBI Taxonomy" id="55184"/>
    <lineage>
        <taxon>Eukaryota</taxon>
        <taxon>Viridiplantae</taxon>
        <taxon>Streptophyta</taxon>
        <taxon>Embryophyta</taxon>
        <taxon>Tracheophyta</taxon>
        <taxon>Spermatophyta</taxon>
        <taxon>Magnoliopsida</taxon>
        <taxon>Liliopsida</taxon>
        <taxon>Acoraceae</taxon>
        <taxon>Acorus</taxon>
    </lineage>
</organism>
<feature type="region of interest" description="Disordered" evidence="15">
    <location>
        <begin position="34"/>
        <end position="73"/>
    </location>
</feature>
<dbReference type="GO" id="GO:0020037">
    <property type="term" value="F:heme binding"/>
    <property type="evidence" value="ECO:0007669"/>
    <property type="project" value="InterPro"/>
</dbReference>
<dbReference type="PANTHER" id="PTHR31235">
    <property type="entry name" value="PEROXIDASE 25-RELATED"/>
    <property type="match status" value="1"/>
</dbReference>
<evidence type="ECO:0000256" key="2">
    <source>
        <dbReference type="ARBA" id="ARBA00001970"/>
    </source>
</evidence>
<comment type="catalytic activity">
    <reaction evidence="1">
        <text>2 a phenolic donor + H2O2 = 2 a phenolic radical donor + 2 H2O</text>
        <dbReference type="Rhea" id="RHEA:56136"/>
        <dbReference type="ChEBI" id="CHEBI:15377"/>
        <dbReference type="ChEBI" id="CHEBI:16240"/>
        <dbReference type="ChEBI" id="CHEBI:139520"/>
        <dbReference type="ChEBI" id="CHEBI:139521"/>
        <dbReference type="EC" id="1.11.1.7"/>
    </reaction>
</comment>
<evidence type="ECO:0000256" key="14">
    <source>
        <dbReference type="RuleBase" id="RU004241"/>
    </source>
</evidence>
<dbReference type="InterPro" id="IPR010255">
    <property type="entry name" value="Haem_peroxidase_sf"/>
</dbReference>
<dbReference type="GO" id="GO:0046872">
    <property type="term" value="F:metal ion binding"/>
    <property type="evidence" value="ECO:0007669"/>
    <property type="project" value="UniProtKB-KW"/>
</dbReference>
<evidence type="ECO:0000256" key="13">
    <source>
        <dbReference type="PIRSR" id="PIRSR600823-5"/>
    </source>
</evidence>
<reference evidence="17" key="1">
    <citation type="journal article" date="2023" name="Nat. Commun.">
        <title>Diploid and tetraploid genomes of Acorus and the evolution of monocots.</title>
        <authorList>
            <person name="Ma L."/>
            <person name="Liu K.W."/>
            <person name="Li Z."/>
            <person name="Hsiao Y.Y."/>
            <person name="Qi Y."/>
            <person name="Fu T."/>
            <person name="Tang G.D."/>
            <person name="Zhang D."/>
            <person name="Sun W.H."/>
            <person name="Liu D.K."/>
            <person name="Li Y."/>
            <person name="Chen G.Z."/>
            <person name="Liu X.D."/>
            <person name="Liao X.Y."/>
            <person name="Jiang Y.T."/>
            <person name="Yu X."/>
            <person name="Hao Y."/>
            <person name="Huang J."/>
            <person name="Zhao X.W."/>
            <person name="Ke S."/>
            <person name="Chen Y.Y."/>
            <person name="Wu W.L."/>
            <person name="Hsu J.L."/>
            <person name="Lin Y.F."/>
            <person name="Huang M.D."/>
            <person name="Li C.Y."/>
            <person name="Huang L."/>
            <person name="Wang Z.W."/>
            <person name="Zhao X."/>
            <person name="Zhong W.Y."/>
            <person name="Peng D.H."/>
            <person name="Ahmad S."/>
            <person name="Lan S."/>
            <person name="Zhang J.S."/>
            <person name="Tsai W.C."/>
            <person name="Van de Peer Y."/>
            <person name="Liu Z.J."/>
        </authorList>
    </citation>
    <scope>NUCLEOTIDE SEQUENCE</scope>
    <source>
        <strain evidence="17">SCP</strain>
    </source>
</reference>
<evidence type="ECO:0000256" key="11">
    <source>
        <dbReference type="PIRSR" id="PIRSR600823-3"/>
    </source>
</evidence>
<dbReference type="Gene3D" id="1.10.520.10">
    <property type="match status" value="1"/>
</dbReference>
<evidence type="ECO:0000313" key="18">
    <source>
        <dbReference type="Proteomes" id="UP001179952"/>
    </source>
</evidence>
<feature type="binding site" evidence="11">
    <location>
        <position position="117"/>
    </location>
    <ligand>
        <name>Ca(2+)</name>
        <dbReference type="ChEBI" id="CHEBI:29108"/>
        <label>1</label>
    </ligand>
</feature>
<dbReference type="Pfam" id="PF00141">
    <property type="entry name" value="peroxidase"/>
    <property type="match status" value="1"/>
</dbReference>
<dbReference type="InterPro" id="IPR019794">
    <property type="entry name" value="Peroxidases_AS"/>
</dbReference>
<feature type="active site" description="Proton acceptor" evidence="10">
    <location>
        <position position="116"/>
    </location>
</feature>
<dbReference type="InterPro" id="IPR000823">
    <property type="entry name" value="Peroxidase_pln"/>
</dbReference>
<dbReference type="PROSITE" id="PS50873">
    <property type="entry name" value="PEROXIDASE_4"/>
    <property type="match status" value="1"/>
</dbReference>
<evidence type="ECO:0000256" key="6">
    <source>
        <dbReference type="ARBA" id="ARBA00022837"/>
    </source>
</evidence>
<keyword evidence="3 17" id="KW-0575">Peroxidase</keyword>
<comment type="cofactor">
    <cofactor evidence="11">
        <name>Ca(2+)</name>
        <dbReference type="ChEBI" id="CHEBI:29108"/>
    </cofactor>
    <text evidence="11">Binds 2 calcium ions per subunit.</text>
</comment>
<dbReference type="EMBL" id="JAUJYN010000011">
    <property type="protein sequence ID" value="KAK1260509.1"/>
    <property type="molecule type" value="Genomic_DNA"/>
</dbReference>
<evidence type="ECO:0000256" key="12">
    <source>
        <dbReference type="PIRSR" id="PIRSR600823-4"/>
    </source>
</evidence>
<evidence type="ECO:0000256" key="5">
    <source>
        <dbReference type="ARBA" id="ARBA00022723"/>
    </source>
</evidence>
<feature type="binding site" evidence="11">
    <location>
        <position position="122"/>
    </location>
    <ligand>
        <name>Ca(2+)</name>
        <dbReference type="ChEBI" id="CHEBI:29108"/>
        <label>1</label>
    </ligand>
</feature>
<feature type="site" description="Transition state stabilizer" evidence="12">
    <location>
        <position position="112"/>
    </location>
</feature>
<sequence length="209" mass="23089">MRKSRMPRSLPVKRTAIAVTLLFLLPFFYSSPSKIDGPPPPPPPPPHRFQTTFTSSKTTDQPRQRLLLPSPPPPPLEYDYYRHTCPDAESTVRSAVTRILLERPTVGPALLRLLFHDCFIHGCDASLLLEAVDGAPSERDAIPNLSLRGFDALDAIKSSLERICPAVVSCSDILVLAARDAVLVSLSTRSSVSCLSFFFAKNTLKFLLF</sequence>
<dbReference type="SUPFAM" id="SSF48113">
    <property type="entry name" value="Heme-dependent peroxidases"/>
    <property type="match status" value="1"/>
</dbReference>
<feature type="binding site" evidence="11">
    <location>
        <position position="124"/>
    </location>
    <ligand>
        <name>Ca(2+)</name>
        <dbReference type="ChEBI" id="CHEBI:29108"/>
        <label>1</label>
    </ligand>
</feature>
<dbReference type="AlphaFoldDB" id="A0AAV9A8M8"/>
<dbReference type="InterPro" id="IPR002016">
    <property type="entry name" value="Haem_peroxidase"/>
</dbReference>
<feature type="binding site" evidence="11">
    <location>
        <position position="138"/>
    </location>
    <ligand>
        <name>Ca(2+)</name>
        <dbReference type="ChEBI" id="CHEBI:29108"/>
        <label>1</label>
    </ligand>
</feature>
<evidence type="ECO:0000256" key="4">
    <source>
        <dbReference type="ARBA" id="ARBA00022617"/>
    </source>
</evidence>
<evidence type="ECO:0000256" key="9">
    <source>
        <dbReference type="ARBA" id="ARBA00023324"/>
    </source>
</evidence>
<dbReference type="GO" id="GO:0140825">
    <property type="term" value="F:lactoperoxidase activity"/>
    <property type="evidence" value="ECO:0007669"/>
    <property type="project" value="UniProtKB-EC"/>
</dbReference>
<dbReference type="GO" id="GO:0006979">
    <property type="term" value="P:response to oxidative stress"/>
    <property type="evidence" value="ECO:0007669"/>
    <property type="project" value="InterPro"/>
</dbReference>
<name>A0AAV9A8M8_ACOGR</name>
<proteinExistence type="inferred from homology"/>
<feature type="compositionally biased region" description="Polar residues" evidence="15">
    <location>
        <begin position="49"/>
        <end position="59"/>
    </location>
</feature>
<evidence type="ECO:0000313" key="17">
    <source>
        <dbReference type="EMBL" id="KAK1260509.1"/>
    </source>
</evidence>
<dbReference type="PRINTS" id="PR00458">
    <property type="entry name" value="PEROXIDASE"/>
</dbReference>
<keyword evidence="5 11" id="KW-0479">Metal-binding</keyword>
<reference evidence="17" key="2">
    <citation type="submission" date="2023-06" db="EMBL/GenBank/DDBJ databases">
        <authorList>
            <person name="Ma L."/>
            <person name="Liu K.-W."/>
            <person name="Li Z."/>
            <person name="Hsiao Y.-Y."/>
            <person name="Qi Y."/>
            <person name="Fu T."/>
            <person name="Tang G."/>
            <person name="Zhang D."/>
            <person name="Sun W.-H."/>
            <person name="Liu D.-K."/>
            <person name="Li Y."/>
            <person name="Chen G.-Z."/>
            <person name="Liu X.-D."/>
            <person name="Liao X.-Y."/>
            <person name="Jiang Y.-T."/>
            <person name="Yu X."/>
            <person name="Hao Y."/>
            <person name="Huang J."/>
            <person name="Zhao X.-W."/>
            <person name="Ke S."/>
            <person name="Chen Y.-Y."/>
            <person name="Wu W.-L."/>
            <person name="Hsu J.-L."/>
            <person name="Lin Y.-F."/>
            <person name="Huang M.-D."/>
            <person name="Li C.-Y."/>
            <person name="Huang L."/>
            <person name="Wang Z.-W."/>
            <person name="Zhao X."/>
            <person name="Zhong W.-Y."/>
            <person name="Peng D.-H."/>
            <person name="Ahmad S."/>
            <person name="Lan S."/>
            <person name="Zhang J.-S."/>
            <person name="Tsai W.-C."/>
            <person name="Van De Peer Y."/>
            <person name="Liu Z.-J."/>
        </authorList>
    </citation>
    <scope>NUCLEOTIDE SEQUENCE</scope>
    <source>
        <strain evidence="17">SCP</strain>
        <tissue evidence="17">Leaves</tissue>
    </source>
</reference>
<keyword evidence="18" id="KW-1185">Reference proteome</keyword>
<keyword evidence="4" id="KW-0349">Heme</keyword>